<feature type="domain" description="Nudix hydrolase" evidence="7">
    <location>
        <begin position="5"/>
        <end position="159"/>
    </location>
</feature>
<protein>
    <recommendedName>
        <fullName evidence="7">Nudix hydrolase domain-containing protein</fullName>
    </recommendedName>
</protein>
<dbReference type="Gene3D" id="3.90.79.10">
    <property type="entry name" value="Nucleoside Triphosphate Pyrophosphohydrolase"/>
    <property type="match status" value="2"/>
</dbReference>
<keyword evidence="4" id="KW-0378">Hydrolase</keyword>
<name>A0A381PJH5_9ZZZZ</name>
<organism evidence="8">
    <name type="scientific">marine metagenome</name>
    <dbReference type="NCBI Taxonomy" id="408172"/>
    <lineage>
        <taxon>unclassified sequences</taxon>
        <taxon>metagenomes</taxon>
        <taxon>ecological metagenomes</taxon>
    </lineage>
</organism>
<dbReference type="InterPro" id="IPR000086">
    <property type="entry name" value="NUDIX_hydrolase_dom"/>
</dbReference>
<dbReference type="GO" id="GO:0046872">
    <property type="term" value="F:metal ion binding"/>
    <property type="evidence" value="ECO:0007669"/>
    <property type="project" value="UniProtKB-KW"/>
</dbReference>
<dbReference type="GO" id="GO:0005739">
    <property type="term" value="C:mitochondrion"/>
    <property type="evidence" value="ECO:0007669"/>
    <property type="project" value="TreeGrafter"/>
</dbReference>
<dbReference type="SUPFAM" id="SSF55811">
    <property type="entry name" value="Nudix"/>
    <property type="match status" value="1"/>
</dbReference>
<dbReference type="Pfam" id="PF00293">
    <property type="entry name" value="NUDIX"/>
    <property type="match status" value="1"/>
</dbReference>
<reference evidence="8" key="1">
    <citation type="submission" date="2018-05" db="EMBL/GenBank/DDBJ databases">
        <authorList>
            <person name="Lanie J.A."/>
            <person name="Ng W.-L."/>
            <person name="Kazmierczak K.M."/>
            <person name="Andrzejewski T.M."/>
            <person name="Davidsen T.M."/>
            <person name="Wayne K.J."/>
            <person name="Tettelin H."/>
            <person name="Glass J.I."/>
            <person name="Rusch D."/>
            <person name="Podicherti R."/>
            <person name="Tsui H.-C.T."/>
            <person name="Winkler M.E."/>
        </authorList>
    </citation>
    <scope>NUCLEOTIDE SEQUENCE</scope>
</reference>
<gene>
    <name evidence="8" type="ORF">METZ01_LOCUS20020</name>
</gene>
<accession>A0A381PJH5</accession>
<evidence type="ECO:0000256" key="5">
    <source>
        <dbReference type="ARBA" id="ARBA00022842"/>
    </source>
</evidence>
<proteinExistence type="predicted"/>
<keyword evidence="5" id="KW-0460">Magnesium</keyword>
<evidence type="ECO:0000256" key="3">
    <source>
        <dbReference type="ARBA" id="ARBA00022723"/>
    </source>
</evidence>
<comment type="cofactor">
    <cofactor evidence="1">
        <name>Mn(2+)</name>
        <dbReference type="ChEBI" id="CHEBI:29035"/>
    </cofactor>
</comment>
<dbReference type="CDD" id="cd18870">
    <property type="entry name" value="NUDIX_AcylCoAdiphos_Nudt19"/>
    <property type="match status" value="1"/>
</dbReference>
<dbReference type="PROSITE" id="PS51462">
    <property type="entry name" value="NUDIX"/>
    <property type="match status" value="1"/>
</dbReference>
<sequence>MTNIQPVPAATVVLARESEVHPDIEILLLKRNSRLVFHGGHWVFPGGRIDAEDFKRSRGDLEYPAALKAAVRETREEAGIEISEEHLIHTAHWTTPPKQPRRFSTWFFVCPLYEHVSVRVDNDEILEHRWITPEKALAEADAESLVLPRPTRVTLQDIALHQTLKELVAAVTEGNIRVFPKDSKHYCPVKMGYIPSG</sequence>
<comment type="cofactor">
    <cofactor evidence="2">
        <name>Mg(2+)</name>
        <dbReference type="ChEBI" id="CHEBI:18420"/>
    </cofactor>
</comment>
<evidence type="ECO:0000313" key="8">
    <source>
        <dbReference type="EMBL" id="SUZ67166.1"/>
    </source>
</evidence>
<evidence type="ECO:0000256" key="4">
    <source>
        <dbReference type="ARBA" id="ARBA00022801"/>
    </source>
</evidence>
<dbReference type="PANTHER" id="PTHR12318:SF0">
    <property type="entry name" value="ACYL-COENZYME A DIPHOSPHATASE NUDT19"/>
    <property type="match status" value="1"/>
</dbReference>
<dbReference type="GO" id="GO:0016818">
    <property type="term" value="F:hydrolase activity, acting on acid anhydrides, in phosphorus-containing anhydrides"/>
    <property type="evidence" value="ECO:0007669"/>
    <property type="project" value="InterPro"/>
</dbReference>
<keyword evidence="3" id="KW-0479">Metal-binding</keyword>
<dbReference type="EMBL" id="UINC01001005">
    <property type="protein sequence ID" value="SUZ67166.1"/>
    <property type="molecule type" value="Genomic_DNA"/>
</dbReference>
<evidence type="ECO:0000256" key="1">
    <source>
        <dbReference type="ARBA" id="ARBA00001936"/>
    </source>
</evidence>
<evidence type="ECO:0000256" key="2">
    <source>
        <dbReference type="ARBA" id="ARBA00001946"/>
    </source>
</evidence>
<dbReference type="InterPro" id="IPR015797">
    <property type="entry name" value="NUDIX_hydrolase-like_dom_sf"/>
</dbReference>
<dbReference type="PANTHER" id="PTHR12318">
    <property type="entry name" value="TESTOSTERONE-REGULATED PROTEIN RP2"/>
    <property type="match status" value="1"/>
</dbReference>
<evidence type="ECO:0000259" key="7">
    <source>
        <dbReference type="PROSITE" id="PS51462"/>
    </source>
</evidence>
<dbReference type="InterPro" id="IPR039121">
    <property type="entry name" value="NUDT19"/>
</dbReference>
<evidence type="ECO:0000256" key="6">
    <source>
        <dbReference type="ARBA" id="ARBA00023211"/>
    </source>
</evidence>
<dbReference type="AlphaFoldDB" id="A0A381PJH5"/>
<keyword evidence="6" id="KW-0464">Manganese</keyword>